<feature type="region of interest" description="Disordered" evidence="1">
    <location>
        <begin position="158"/>
        <end position="221"/>
    </location>
</feature>
<keyword evidence="4" id="KW-1185">Reference proteome</keyword>
<evidence type="ECO:0000256" key="1">
    <source>
        <dbReference type="SAM" id="MobiDB-lite"/>
    </source>
</evidence>
<evidence type="ECO:0000313" key="3">
    <source>
        <dbReference type="EMBL" id="RUM96825.1"/>
    </source>
</evidence>
<dbReference type="AlphaFoldDB" id="A0A432V3V2"/>
<dbReference type="OrthoDB" id="651281at2"/>
<dbReference type="Gene3D" id="3.60.21.10">
    <property type="match status" value="1"/>
</dbReference>
<name>A0A432V3V2_9HYPH</name>
<evidence type="ECO:0000313" key="4">
    <source>
        <dbReference type="Proteomes" id="UP000281647"/>
    </source>
</evidence>
<accession>A0A432V3V2</accession>
<comment type="caution">
    <text evidence="3">The sequence shown here is derived from an EMBL/GenBank/DDBJ whole genome shotgun (WGS) entry which is preliminary data.</text>
</comment>
<dbReference type="SUPFAM" id="SSF56300">
    <property type="entry name" value="Metallo-dependent phosphatases"/>
    <property type="match status" value="1"/>
</dbReference>
<feature type="domain" description="Calcineurin-like phosphoesterase" evidence="2">
    <location>
        <begin position="3"/>
        <end position="90"/>
    </location>
</feature>
<gene>
    <name evidence="3" type="ORF">EET67_16510</name>
</gene>
<organism evidence="3 4">
    <name type="scientific">Borborobacter arsenicus</name>
    <dbReference type="NCBI Taxonomy" id="1851146"/>
    <lineage>
        <taxon>Bacteria</taxon>
        <taxon>Pseudomonadati</taxon>
        <taxon>Pseudomonadota</taxon>
        <taxon>Alphaproteobacteria</taxon>
        <taxon>Hyphomicrobiales</taxon>
        <taxon>Phyllobacteriaceae</taxon>
        <taxon>Borborobacter</taxon>
    </lineage>
</organism>
<feature type="compositionally biased region" description="Basic and acidic residues" evidence="1">
    <location>
        <begin position="208"/>
        <end position="221"/>
    </location>
</feature>
<proteinExistence type="predicted"/>
<sequence>MTKLVWMTDLHLVERGSDRPAGVDPLTGLRNAIEEIELFHNDAVRLVISGDLVQLHNPGAYRILREELASLSIPVRPLAGNHDDRAALLDIFPKVGQGGFVQQAEDIVAGRLIYADTKASDGGHHGELCDLRIEWLAEQVHLAVGRPLPLSSPPTFRYRRSGARPATPPQQQWAGGAAHKPHGANIPVLRTPAQERVGDLAGPSNPGSKEHACSVRPRYEG</sequence>
<dbReference type="Pfam" id="PF00149">
    <property type="entry name" value="Metallophos"/>
    <property type="match status" value="1"/>
</dbReference>
<dbReference type="InterPro" id="IPR004843">
    <property type="entry name" value="Calcineurin-like_PHP"/>
</dbReference>
<dbReference type="EMBL" id="RKST01000016">
    <property type="protein sequence ID" value="RUM96825.1"/>
    <property type="molecule type" value="Genomic_DNA"/>
</dbReference>
<dbReference type="Proteomes" id="UP000281647">
    <property type="component" value="Unassembled WGS sequence"/>
</dbReference>
<dbReference type="InterPro" id="IPR029052">
    <property type="entry name" value="Metallo-depent_PP-like"/>
</dbReference>
<protein>
    <recommendedName>
        <fullName evidence="2">Calcineurin-like phosphoesterase domain-containing protein</fullName>
    </recommendedName>
</protein>
<dbReference type="GO" id="GO:0016787">
    <property type="term" value="F:hydrolase activity"/>
    <property type="evidence" value="ECO:0007669"/>
    <property type="project" value="InterPro"/>
</dbReference>
<evidence type="ECO:0000259" key="2">
    <source>
        <dbReference type="Pfam" id="PF00149"/>
    </source>
</evidence>
<reference evidence="3 4" key="1">
    <citation type="submission" date="2018-11" db="EMBL/GenBank/DDBJ databases">
        <title>Pseudaminobacter arsenicus sp. nov., an arsenic-resistant bacterium isolated from arsenic-rich aquifers.</title>
        <authorList>
            <person name="Mu Y."/>
        </authorList>
    </citation>
    <scope>NUCLEOTIDE SEQUENCE [LARGE SCALE GENOMIC DNA]</scope>
    <source>
        <strain evidence="3 4">CB3</strain>
    </source>
</reference>
<dbReference type="RefSeq" id="WP_128627628.1">
    <property type="nucleotide sequence ID" value="NZ_RKST01000016.1"/>
</dbReference>